<accession>A0A444IL76</accession>
<dbReference type="GO" id="GO:0015418">
    <property type="term" value="F:ABC-type quaternary ammonium compound transporting activity"/>
    <property type="evidence" value="ECO:0007669"/>
    <property type="project" value="UniProtKB-EC"/>
</dbReference>
<dbReference type="GO" id="GO:0016887">
    <property type="term" value="F:ATP hydrolysis activity"/>
    <property type="evidence" value="ECO:0007669"/>
    <property type="project" value="UniProtKB-UniRule"/>
</dbReference>
<dbReference type="Pfam" id="PF00005">
    <property type="entry name" value="ABC_tran"/>
    <property type="match status" value="1"/>
</dbReference>
<dbReference type="InterPro" id="IPR005892">
    <property type="entry name" value="Gly-betaine_transp_ATP-bd"/>
</dbReference>
<evidence type="ECO:0000313" key="10">
    <source>
        <dbReference type="EMBL" id="NEK47814.1"/>
    </source>
</evidence>
<dbReference type="PROSITE" id="PS00211">
    <property type="entry name" value="ABC_TRANSPORTER_1"/>
    <property type="match status" value="1"/>
</dbReference>
<evidence type="ECO:0000256" key="3">
    <source>
        <dbReference type="ARBA" id="ARBA00022741"/>
    </source>
</evidence>
<comment type="subunit">
    <text evidence="8">The complex is probably composed of two ATP-binding proteins, two transmembrane proteins and a solute-binding protein.</text>
</comment>
<keyword evidence="5" id="KW-0029">Amino-acid transport</keyword>
<dbReference type="CDD" id="cd03294">
    <property type="entry name" value="ABC_Pro_Gly_Betaine"/>
    <property type="match status" value="1"/>
</dbReference>
<sequence>MKKPAPNGSKGIAMKAINADINDVLIDCQSLWKVFGDKSAAAMKSIKERGLGKKEVLKEFNCVVGVSDASIEVRRGEIFCIMGLSGSGKSTLIRLLNKLITPSSGKVLVKGRDLAALSPVDLRQMRARNIGMVFQSVALLPHRTVLENAAFGLEVQGIAKPERNKTAVAALEKVGLADWVNRYPNELSGGMQQRVGLARALASDPEIILMDEPFSALDPLIRRQLQDEFRQLTKALGKSAVFITHDLDEAIRIGDRIAIMKDGVIIQTGTAEEIILNPADAYVAEFVAGISRLHLIKAHSVMRSVAEFHESAPNSDIASLARTTPDADIDELITLTMQSERDAIAVVDNDQIVGVVTPRSLLMGVKGTSTHDLTAASHNWS</sequence>
<protein>
    <recommendedName>
        <fullName evidence="8">Quaternary amine transport ATP-binding protein</fullName>
        <ecNumber evidence="8">7.6.2.9</ecNumber>
    </recommendedName>
</protein>
<feature type="domain" description="ABC transporter" evidence="9">
    <location>
        <begin position="51"/>
        <end position="287"/>
    </location>
</feature>
<keyword evidence="8" id="KW-1003">Cell membrane</keyword>
<reference evidence="11 12" key="1">
    <citation type="submission" date="2019-02" db="EMBL/GenBank/DDBJ databases">
        <title>The genomic architecture of introgression among sibling species of bacteria.</title>
        <authorList>
            <person name="Cavassim M.I.A."/>
            <person name="Moeskjaer S."/>
            <person name="Moslemi C."/>
            <person name="Fields B."/>
            <person name="Bachmann A."/>
            <person name="Vilhjalmsson B."/>
            <person name="Schierup M.H."/>
            <person name="Young J.P.W."/>
            <person name="Andersen S.U."/>
        </authorList>
    </citation>
    <scope>NUCLEOTIDE SEQUENCE [LARGE SCALE GENOMIC DNA]</scope>
    <source>
        <strain evidence="11 12">SM135B</strain>
    </source>
</reference>
<dbReference type="GO" id="GO:0031460">
    <property type="term" value="P:glycine betaine transport"/>
    <property type="evidence" value="ECO:0007669"/>
    <property type="project" value="InterPro"/>
</dbReference>
<dbReference type="GO" id="GO:0005524">
    <property type="term" value="F:ATP binding"/>
    <property type="evidence" value="ECO:0007669"/>
    <property type="project" value="UniProtKB-UniRule"/>
</dbReference>
<evidence type="ECO:0000256" key="4">
    <source>
        <dbReference type="ARBA" id="ARBA00022840"/>
    </source>
</evidence>
<dbReference type="EMBL" id="SIOP01000001">
    <property type="protein sequence ID" value="TAY54766.1"/>
    <property type="molecule type" value="Genomic_DNA"/>
</dbReference>
<keyword evidence="4 8" id="KW-0067">ATP-binding</keyword>
<dbReference type="AlphaFoldDB" id="A0A444IL76"/>
<dbReference type="Proteomes" id="UP000471409">
    <property type="component" value="Unassembled WGS sequence"/>
</dbReference>
<keyword evidence="8" id="KW-0997">Cell inner membrane</keyword>
<dbReference type="SUPFAM" id="SSF54631">
    <property type="entry name" value="CBS-domain pair"/>
    <property type="match status" value="1"/>
</dbReference>
<dbReference type="FunFam" id="3.40.50.300:FF:000201">
    <property type="entry name" value="Glycine betaine/L-proline ABC transporter ATP-binding protein"/>
    <property type="match status" value="1"/>
</dbReference>
<keyword evidence="3 8" id="KW-0547">Nucleotide-binding</keyword>
<comment type="similarity">
    <text evidence="1 8">Belongs to the ABC transporter superfamily.</text>
</comment>
<dbReference type="PANTHER" id="PTHR43869:SF1">
    <property type="entry name" value="GLYCINE BETAINE_PROLINE BETAINE TRANSPORT SYSTEM ATP-BINDING PROTEIN PROV"/>
    <property type="match status" value="1"/>
</dbReference>
<evidence type="ECO:0000256" key="8">
    <source>
        <dbReference type="RuleBase" id="RU369116"/>
    </source>
</evidence>
<dbReference type="EC" id="7.6.2.9" evidence="8"/>
<dbReference type="RefSeq" id="WP_018246025.1">
    <property type="nucleotide sequence ID" value="NZ_CP121636.1"/>
</dbReference>
<evidence type="ECO:0000256" key="6">
    <source>
        <dbReference type="ARBA" id="ARBA00051811"/>
    </source>
</evidence>
<comment type="caution">
    <text evidence="10">The sequence shown here is derived from an EMBL/GenBank/DDBJ whole genome shotgun (WGS) entry which is preliminary data.</text>
</comment>
<dbReference type="InterPro" id="IPR000644">
    <property type="entry name" value="CBS_dom"/>
</dbReference>
<dbReference type="SMART" id="SM00382">
    <property type="entry name" value="AAA"/>
    <property type="match status" value="1"/>
</dbReference>
<evidence type="ECO:0000256" key="7">
    <source>
        <dbReference type="ARBA" id="ARBA00061968"/>
    </source>
</evidence>
<dbReference type="GO" id="GO:0006865">
    <property type="term" value="P:amino acid transport"/>
    <property type="evidence" value="ECO:0007669"/>
    <property type="project" value="UniProtKB-UniRule"/>
</dbReference>
<proteinExistence type="inferred from homology"/>
<dbReference type="PROSITE" id="PS50893">
    <property type="entry name" value="ABC_TRANSPORTER_2"/>
    <property type="match status" value="1"/>
</dbReference>
<comment type="subcellular location">
    <subcellularLocation>
        <location evidence="8">Cell inner membrane</location>
        <topology evidence="8">Peripheral membrane protein</topology>
    </subcellularLocation>
</comment>
<dbReference type="GO" id="GO:0006970">
    <property type="term" value="P:response to osmotic stress"/>
    <property type="evidence" value="ECO:0007669"/>
    <property type="project" value="UniProtKB-ARBA"/>
</dbReference>
<dbReference type="Gene3D" id="3.40.50.300">
    <property type="entry name" value="P-loop containing nucleotide triphosphate hydrolases"/>
    <property type="match status" value="1"/>
</dbReference>
<dbReference type="SUPFAM" id="SSF52540">
    <property type="entry name" value="P-loop containing nucleoside triphosphate hydrolases"/>
    <property type="match status" value="1"/>
</dbReference>
<comment type="subunit">
    <text evidence="7">The complex is probably composed of two ATP-binding proteins (TmoW), two transmembrane proteins (TmoV) and a solute-binding protein (TmoX).</text>
</comment>
<evidence type="ECO:0000256" key="2">
    <source>
        <dbReference type="ARBA" id="ARBA00022448"/>
    </source>
</evidence>
<dbReference type="PANTHER" id="PTHR43869">
    <property type="entry name" value="GLYCINE BETAINE/PROLINE BETAINE TRANSPORT SYSTEM ATP-BINDING PROTEIN PROV"/>
    <property type="match status" value="1"/>
</dbReference>
<dbReference type="EMBL" id="WXXP01000001">
    <property type="protein sequence ID" value="NEK47814.1"/>
    <property type="molecule type" value="Genomic_DNA"/>
</dbReference>
<reference evidence="10 13" key="2">
    <citation type="submission" date="2020-01" db="EMBL/GenBank/DDBJ databases">
        <title>Rhizobium genotypes associated with high levels of biological nitrogen fixation by grain legumes in a temperate-maritime cropping system.</title>
        <authorList>
            <person name="Maluk M."/>
            <person name="Francesc Ferrando Molina F."/>
            <person name="Lopez Del Egido L."/>
            <person name="Lafos M."/>
            <person name="Langarica-Fuentes A."/>
            <person name="Gebre Yohannes G."/>
            <person name="Young M.W."/>
            <person name="Martin P."/>
            <person name="Gantlett R."/>
            <person name="Kenicer G."/>
            <person name="Hawes C."/>
            <person name="Begg G.S."/>
            <person name="Quilliam R.S."/>
            <person name="Squire G.R."/>
            <person name="Poole P.S."/>
            <person name="Young P.W."/>
            <person name="Iannetta P.M."/>
            <person name="James E.K."/>
        </authorList>
    </citation>
    <scope>NUCLEOTIDE SEQUENCE [LARGE SCALE GENOMIC DNA]</scope>
    <source>
        <strain evidence="10 13">JHI944</strain>
    </source>
</reference>
<dbReference type="GO" id="GO:0005886">
    <property type="term" value="C:plasma membrane"/>
    <property type="evidence" value="ECO:0007669"/>
    <property type="project" value="UniProtKB-SubCell"/>
</dbReference>
<evidence type="ECO:0000259" key="9">
    <source>
        <dbReference type="PROSITE" id="PS50893"/>
    </source>
</evidence>
<dbReference type="Pfam" id="PF00571">
    <property type="entry name" value="CBS"/>
    <property type="match status" value="1"/>
</dbReference>
<dbReference type="InterPro" id="IPR051921">
    <property type="entry name" value="ABC_osmolyte_uptake_ATP-bind"/>
</dbReference>
<gene>
    <name evidence="11" type="ORF">ELH90_25685</name>
    <name evidence="10" type="ORF">GUK36_00055</name>
</gene>
<comment type="catalytic activity">
    <reaction evidence="6">
        <text>a quaternary ammonium(out) + ATP + H2O = a quaternary ammonium(in) + ADP + phosphate + H(+)</text>
        <dbReference type="Rhea" id="RHEA:11036"/>
        <dbReference type="ChEBI" id="CHEBI:15377"/>
        <dbReference type="ChEBI" id="CHEBI:15378"/>
        <dbReference type="ChEBI" id="CHEBI:30616"/>
        <dbReference type="ChEBI" id="CHEBI:35267"/>
        <dbReference type="ChEBI" id="CHEBI:43474"/>
        <dbReference type="ChEBI" id="CHEBI:456216"/>
        <dbReference type="EC" id="7.6.2.9"/>
    </reaction>
    <physiologicalReaction direction="left-to-right" evidence="6">
        <dbReference type="Rhea" id="RHEA:11037"/>
    </physiologicalReaction>
</comment>
<keyword evidence="2 8" id="KW-0813">Transport</keyword>
<evidence type="ECO:0000313" key="13">
    <source>
        <dbReference type="Proteomes" id="UP000471409"/>
    </source>
</evidence>
<keyword evidence="8" id="KW-0472">Membrane</keyword>
<dbReference type="Proteomes" id="UP000292974">
    <property type="component" value="Unassembled WGS sequence"/>
</dbReference>
<dbReference type="InterPro" id="IPR027417">
    <property type="entry name" value="P-loop_NTPase"/>
</dbReference>
<dbReference type="InterPro" id="IPR003593">
    <property type="entry name" value="AAA+_ATPase"/>
</dbReference>
<evidence type="ECO:0000313" key="11">
    <source>
        <dbReference type="EMBL" id="TAY54766.1"/>
    </source>
</evidence>
<evidence type="ECO:0000256" key="1">
    <source>
        <dbReference type="ARBA" id="ARBA00005417"/>
    </source>
</evidence>
<dbReference type="InterPro" id="IPR003439">
    <property type="entry name" value="ABC_transporter-like_ATP-bd"/>
</dbReference>
<evidence type="ECO:0000256" key="5">
    <source>
        <dbReference type="ARBA" id="ARBA00022970"/>
    </source>
</evidence>
<name>A0A444IL76_RHILE</name>
<dbReference type="InterPro" id="IPR017871">
    <property type="entry name" value="ABC_transporter-like_CS"/>
</dbReference>
<dbReference type="NCBIfam" id="TIGR01186">
    <property type="entry name" value="proV"/>
    <property type="match status" value="1"/>
</dbReference>
<dbReference type="GeneID" id="61427602"/>
<dbReference type="InterPro" id="IPR046342">
    <property type="entry name" value="CBS_dom_sf"/>
</dbReference>
<organism evidence="10 13">
    <name type="scientific">Rhizobium leguminosarum</name>
    <dbReference type="NCBI Taxonomy" id="384"/>
    <lineage>
        <taxon>Bacteria</taxon>
        <taxon>Pseudomonadati</taxon>
        <taxon>Pseudomonadota</taxon>
        <taxon>Alphaproteobacteria</taxon>
        <taxon>Hyphomicrobiales</taxon>
        <taxon>Rhizobiaceae</taxon>
        <taxon>Rhizobium/Agrobacterium group</taxon>
        <taxon>Rhizobium</taxon>
    </lineage>
</organism>
<evidence type="ECO:0000313" key="12">
    <source>
        <dbReference type="Proteomes" id="UP000292974"/>
    </source>
</evidence>